<evidence type="ECO:0000256" key="2">
    <source>
        <dbReference type="ARBA" id="ARBA00022475"/>
    </source>
</evidence>
<keyword evidence="5 6" id="KW-0472">Membrane</keyword>
<sequence length="74" mass="8518">MTNLQNNSQFFIENLPILIPLILLEFGLMIAAVIHVLRHPHYRFGNKILWLVIVVVFQIIGPVVYFVFGRGDQA</sequence>
<comment type="subcellular location">
    <subcellularLocation>
        <location evidence="1">Cell membrane</location>
        <topology evidence="1">Multi-pass membrane protein</topology>
    </subcellularLocation>
</comment>
<keyword evidence="4 6" id="KW-1133">Transmembrane helix</keyword>
<evidence type="ECO:0000259" key="7">
    <source>
        <dbReference type="Pfam" id="PF13396"/>
    </source>
</evidence>
<gene>
    <name evidence="8" type="ORF">ACFQHW_00155</name>
</gene>
<evidence type="ECO:0000313" key="9">
    <source>
        <dbReference type="Proteomes" id="UP001596310"/>
    </source>
</evidence>
<evidence type="ECO:0000313" key="8">
    <source>
        <dbReference type="EMBL" id="MFC6313994.1"/>
    </source>
</evidence>
<dbReference type="Proteomes" id="UP001596310">
    <property type="component" value="Unassembled WGS sequence"/>
</dbReference>
<dbReference type="Pfam" id="PF13396">
    <property type="entry name" value="PLDc_N"/>
    <property type="match status" value="1"/>
</dbReference>
<dbReference type="RefSeq" id="WP_125601971.1">
    <property type="nucleotide sequence ID" value="NZ_JBHSSM010000001.1"/>
</dbReference>
<reference evidence="9" key="1">
    <citation type="journal article" date="2019" name="Int. J. Syst. Evol. Microbiol.">
        <title>The Global Catalogue of Microorganisms (GCM) 10K type strain sequencing project: providing services to taxonomists for standard genome sequencing and annotation.</title>
        <authorList>
            <consortium name="The Broad Institute Genomics Platform"/>
            <consortium name="The Broad Institute Genome Sequencing Center for Infectious Disease"/>
            <person name="Wu L."/>
            <person name="Ma J."/>
        </authorList>
    </citation>
    <scope>NUCLEOTIDE SEQUENCE [LARGE SCALE GENOMIC DNA]</scope>
    <source>
        <strain evidence="9">CCM 8897</strain>
    </source>
</reference>
<name>A0ABW1UMK9_9LACO</name>
<accession>A0ABW1UMK9</accession>
<proteinExistence type="predicted"/>
<evidence type="ECO:0000256" key="3">
    <source>
        <dbReference type="ARBA" id="ARBA00022692"/>
    </source>
</evidence>
<organism evidence="8 9">
    <name type="scientific">Lapidilactobacillus achengensis</name>
    <dbReference type="NCBI Taxonomy" id="2486000"/>
    <lineage>
        <taxon>Bacteria</taxon>
        <taxon>Bacillati</taxon>
        <taxon>Bacillota</taxon>
        <taxon>Bacilli</taxon>
        <taxon>Lactobacillales</taxon>
        <taxon>Lactobacillaceae</taxon>
        <taxon>Lapidilactobacillus</taxon>
    </lineage>
</organism>
<keyword evidence="2" id="KW-1003">Cell membrane</keyword>
<keyword evidence="3 6" id="KW-0812">Transmembrane</keyword>
<feature type="domain" description="Cardiolipin synthase N-terminal" evidence="7">
    <location>
        <begin position="28"/>
        <end position="70"/>
    </location>
</feature>
<feature type="transmembrane region" description="Helical" evidence="6">
    <location>
        <begin position="49"/>
        <end position="68"/>
    </location>
</feature>
<evidence type="ECO:0000256" key="6">
    <source>
        <dbReference type="SAM" id="Phobius"/>
    </source>
</evidence>
<evidence type="ECO:0000256" key="5">
    <source>
        <dbReference type="ARBA" id="ARBA00023136"/>
    </source>
</evidence>
<protein>
    <submittedName>
        <fullName evidence="8">PLD nuclease N-terminal domain-containing protein</fullName>
    </submittedName>
</protein>
<keyword evidence="9" id="KW-1185">Reference proteome</keyword>
<comment type="caution">
    <text evidence="8">The sequence shown here is derived from an EMBL/GenBank/DDBJ whole genome shotgun (WGS) entry which is preliminary data.</text>
</comment>
<feature type="transmembrane region" description="Helical" evidence="6">
    <location>
        <begin position="17"/>
        <end position="37"/>
    </location>
</feature>
<evidence type="ECO:0000256" key="4">
    <source>
        <dbReference type="ARBA" id="ARBA00022989"/>
    </source>
</evidence>
<dbReference type="EMBL" id="JBHSSM010000001">
    <property type="protein sequence ID" value="MFC6313994.1"/>
    <property type="molecule type" value="Genomic_DNA"/>
</dbReference>
<evidence type="ECO:0000256" key="1">
    <source>
        <dbReference type="ARBA" id="ARBA00004651"/>
    </source>
</evidence>
<dbReference type="InterPro" id="IPR027379">
    <property type="entry name" value="CLS_N"/>
</dbReference>